<name>A0ABR1H3N1_9HYPO</name>
<reference evidence="2 3" key="1">
    <citation type="journal article" date="2025" name="Microbiol. Resour. Announc.">
        <title>Draft genome sequences for Neonectria magnoliae and Neonectria punicea, canker pathogens of Liriodendron tulipifera and Acer saccharum in West Virginia.</title>
        <authorList>
            <person name="Petronek H.M."/>
            <person name="Kasson M.T."/>
            <person name="Metheny A.M."/>
            <person name="Stauder C.M."/>
            <person name="Lovett B."/>
            <person name="Lynch S.C."/>
            <person name="Garnas J.R."/>
            <person name="Kasson L.R."/>
            <person name="Stajich J.E."/>
        </authorList>
    </citation>
    <scope>NUCLEOTIDE SEQUENCE [LARGE SCALE GENOMIC DNA]</scope>
    <source>
        <strain evidence="2 3">NRRL 64653</strain>
    </source>
</reference>
<sequence length="663" mass="76434">MPPRIGRRKERFAEFLERVGNTEDGTPHPELVEVDELAKLMDETARGFRHHPLPVRMEQDNDLALYQKWVKATFEEAKDDASLDRVCFPDPATGYRAFEKLFSQLRRFYVFTTLTCLPGPDEDDTILRPMLEQFQRSFLFWIDRKYREREIHPPARGEVKASLDEIVRYLYRHDQIRVARVKPETLIGPRGLLQMMDFDIRETRCIEFAECHHLAWVFGRMAALKPSSLGPLKNVDPEYEVPYLMWRDLEIERSSVTGMFSVKVAIRNLETNSIDPERQYQNKKLSLWFQSLMEGRNLELSIPHRILTIALRRGVLWKIQTIDELLNGSKKFITFKPEFLNKPVLVAGVDLDEPMQAEALSEYLRLSAEKVGITGRICLPSFRKDPTTDISENFDVVPPMISEFNRRVLAQANQYVDDGQPSNLDTVEQEIQTADVDLDGAFGKGFVIESNDQDVDDQSRGNIERGEEAQTVPDGATKSIEELGKIDYTTAVRCAMEVWLLFGTGKSRFDKTTPCPSCQEDETVDNETKSKRYDSNELGRHLSGEFHSKFEQFARRAQIVAKRKGPSTVQCEICAAIAPPCAVIPAYDTIETLERHVTYSNLIQIRAIEPLDDWWNDEAATEHSTVEQFEIAHEVLKRAMGWYEKDFRGKVDHKKRRRTIDSE</sequence>
<accession>A0ABR1H3N1</accession>
<dbReference type="EMBL" id="JAZAVJ010000079">
    <property type="protein sequence ID" value="KAK7415677.1"/>
    <property type="molecule type" value="Genomic_DNA"/>
</dbReference>
<gene>
    <name evidence="2" type="ORF">QQX98_005709</name>
</gene>
<feature type="region of interest" description="Disordered" evidence="1">
    <location>
        <begin position="453"/>
        <end position="473"/>
    </location>
</feature>
<protein>
    <submittedName>
        <fullName evidence="2">Uncharacterized protein</fullName>
    </submittedName>
</protein>
<feature type="region of interest" description="Disordered" evidence="1">
    <location>
        <begin position="510"/>
        <end position="532"/>
    </location>
</feature>
<feature type="compositionally biased region" description="Basic and acidic residues" evidence="1">
    <location>
        <begin position="457"/>
        <end position="468"/>
    </location>
</feature>
<keyword evidence="3" id="KW-1185">Reference proteome</keyword>
<evidence type="ECO:0000313" key="3">
    <source>
        <dbReference type="Proteomes" id="UP001498476"/>
    </source>
</evidence>
<evidence type="ECO:0000313" key="2">
    <source>
        <dbReference type="EMBL" id="KAK7415677.1"/>
    </source>
</evidence>
<evidence type="ECO:0000256" key="1">
    <source>
        <dbReference type="SAM" id="MobiDB-lite"/>
    </source>
</evidence>
<dbReference type="Proteomes" id="UP001498476">
    <property type="component" value="Unassembled WGS sequence"/>
</dbReference>
<organism evidence="2 3">
    <name type="scientific">Neonectria punicea</name>
    <dbReference type="NCBI Taxonomy" id="979145"/>
    <lineage>
        <taxon>Eukaryota</taxon>
        <taxon>Fungi</taxon>
        <taxon>Dikarya</taxon>
        <taxon>Ascomycota</taxon>
        <taxon>Pezizomycotina</taxon>
        <taxon>Sordariomycetes</taxon>
        <taxon>Hypocreomycetidae</taxon>
        <taxon>Hypocreales</taxon>
        <taxon>Nectriaceae</taxon>
        <taxon>Neonectria</taxon>
    </lineage>
</organism>
<comment type="caution">
    <text evidence="2">The sequence shown here is derived from an EMBL/GenBank/DDBJ whole genome shotgun (WGS) entry which is preliminary data.</text>
</comment>
<proteinExistence type="predicted"/>